<evidence type="ECO:0000313" key="2">
    <source>
        <dbReference type="EMBL" id="VEL38278.1"/>
    </source>
</evidence>
<sequence length="191" mass="20231">MLTCPSRSLRQLIASLLLHGAAILSSPASSSFSNSERHSNTSGLCEGQVTTCQSISVDCNVVSPPRADPDRATLGGPGVWAACLPQLLVRLAHPDPGLRHCITGLLMRLIGVYPDALVNTPSTPSVSAAASRNNPQDALLDIARESVALRRQRFADRLVFPAVVAMRTSPNLAISESKNGAVHKETMRSVS</sequence>
<organism evidence="2 3">
    <name type="scientific">Protopolystoma xenopodis</name>
    <dbReference type="NCBI Taxonomy" id="117903"/>
    <lineage>
        <taxon>Eukaryota</taxon>
        <taxon>Metazoa</taxon>
        <taxon>Spiralia</taxon>
        <taxon>Lophotrochozoa</taxon>
        <taxon>Platyhelminthes</taxon>
        <taxon>Monogenea</taxon>
        <taxon>Polyopisthocotylea</taxon>
        <taxon>Polystomatidea</taxon>
        <taxon>Polystomatidae</taxon>
        <taxon>Protopolystoma</taxon>
    </lineage>
</organism>
<proteinExistence type="predicted"/>
<keyword evidence="3" id="KW-1185">Reference proteome</keyword>
<keyword evidence="1" id="KW-0732">Signal</keyword>
<feature type="chain" id="PRO_5018766849" evidence="1">
    <location>
        <begin position="24"/>
        <end position="191"/>
    </location>
</feature>
<evidence type="ECO:0000256" key="1">
    <source>
        <dbReference type="SAM" id="SignalP"/>
    </source>
</evidence>
<dbReference type="Proteomes" id="UP000784294">
    <property type="component" value="Unassembled WGS sequence"/>
</dbReference>
<accession>A0A3S5CUJ7</accession>
<dbReference type="AlphaFoldDB" id="A0A3S5CUJ7"/>
<gene>
    <name evidence="2" type="ORF">PXEA_LOCUS31718</name>
</gene>
<name>A0A3S5CUJ7_9PLAT</name>
<reference evidence="2" key="1">
    <citation type="submission" date="2018-11" db="EMBL/GenBank/DDBJ databases">
        <authorList>
            <consortium name="Pathogen Informatics"/>
        </authorList>
    </citation>
    <scope>NUCLEOTIDE SEQUENCE</scope>
</reference>
<dbReference type="EMBL" id="CAAALY010257426">
    <property type="protein sequence ID" value="VEL38278.1"/>
    <property type="molecule type" value="Genomic_DNA"/>
</dbReference>
<feature type="signal peptide" evidence="1">
    <location>
        <begin position="1"/>
        <end position="23"/>
    </location>
</feature>
<evidence type="ECO:0000313" key="3">
    <source>
        <dbReference type="Proteomes" id="UP000784294"/>
    </source>
</evidence>
<protein>
    <submittedName>
        <fullName evidence="2">Uncharacterized protein</fullName>
    </submittedName>
</protein>
<comment type="caution">
    <text evidence="2">The sequence shown here is derived from an EMBL/GenBank/DDBJ whole genome shotgun (WGS) entry which is preliminary data.</text>
</comment>